<dbReference type="InterPro" id="IPR016186">
    <property type="entry name" value="C-type_lectin-like/link_sf"/>
</dbReference>
<proteinExistence type="predicted"/>
<evidence type="ECO:0000259" key="2">
    <source>
        <dbReference type="PROSITE" id="PS50041"/>
    </source>
</evidence>
<dbReference type="Pfam" id="PF00059">
    <property type="entry name" value="Lectin_C"/>
    <property type="match status" value="1"/>
</dbReference>
<dbReference type="PROSITE" id="PS00615">
    <property type="entry name" value="C_TYPE_LECTIN_1"/>
    <property type="match status" value="1"/>
</dbReference>
<dbReference type="CDD" id="cd00037">
    <property type="entry name" value="CLECT"/>
    <property type="match status" value="1"/>
</dbReference>
<feature type="domain" description="C-type lectin" evidence="2">
    <location>
        <begin position="111"/>
        <end position="229"/>
    </location>
</feature>
<protein>
    <recommendedName>
        <fullName evidence="2">C-type lectin domain-containing protein</fullName>
    </recommendedName>
</protein>
<dbReference type="InterPro" id="IPR016187">
    <property type="entry name" value="CTDL_fold"/>
</dbReference>
<keyword evidence="4" id="KW-1185">Reference proteome</keyword>
<dbReference type="EMBL" id="JAIWYP010000008">
    <property type="protein sequence ID" value="KAH3783970.1"/>
    <property type="molecule type" value="Genomic_DNA"/>
</dbReference>
<dbReference type="PROSITE" id="PS50041">
    <property type="entry name" value="C_TYPE_LECTIN_2"/>
    <property type="match status" value="1"/>
</dbReference>
<reference evidence="3" key="2">
    <citation type="submission" date="2020-11" db="EMBL/GenBank/DDBJ databases">
        <authorList>
            <person name="McCartney M.A."/>
            <person name="Auch B."/>
            <person name="Kono T."/>
            <person name="Mallez S."/>
            <person name="Becker A."/>
            <person name="Gohl D.M."/>
            <person name="Silverstein K.A.T."/>
            <person name="Koren S."/>
            <person name="Bechman K.B."/>
            <person name="Herman A."/>
            <person name="Abrahante J.E."/>
            <person name="Garbe J."/>
        </authorList>
    </citation>
    <scope>NUCLEOTIDE SEQUENCE</scope>
    <source>
        <strain evidence="3">Duluth1</strain>
        <tissue evidence="3">Whole animal</tissue>
    </source>
</reference>
<sequence>MNLTVYLYAVFLIAVKEIKGLKNYKFLSGNSNVDKVCAVNYRVFTKVGVSGTIECATECSETNGCDAIFFSSVNGSCIGCRKLTDLSSALVASTTNVFYQLVNENFLEWHYGKSRYFLDVSKTMNYSDAKVHCQLFGAHVVVPDSQDEQNFLIDRLSSTTDVSLTFMGIIDPTFTHAFLAEHSGTTVNYAYWAPGQPAGYDRLCTSMYLGHGWKWHNNDCYYSYHVVCEYE</sequence>
<dbReference type="AlphaFoldDB" id="A0A9D4EPN4"/>
<reference evidence="3" key="1">
    <citation type="journal article" date="2019" name="bioRxiv">
        <title>The Genome of the Zebra Mussel, Dreissena polymorpha: A Resource for Invasive Species Research.</title>
        <authorList>
            <person name="McCartney M.A."/>
            <person name="Auch B."/>
            <person name="Kono T."/>
            <person name="Mallez S."/>
            <person name="Zhang Y."/>
            <person name="Obille A."/>
            <person name="Becker A."/>
            <person name="Abrahante J.E."/>
            <person name="Garbe J."/>
            <person name="Badalamenti J.P."/>
            <person name="Herman A."/>
            <person name="Mangelson H."/>
            <person name="Liachko I."/>
            <person name="Sullivan S."/>
            <person name="Sone E.D."/>
            <person name="Koren S."/>
            <person name="Silverstein K.A.T."/>
            <person name="Beckman K.B."/>
            <person name="Gohl D.M."/>
        </authorList>
    </citation>
    <scope>NUCLEOTIDE SEQUENCE</scope>
    <source>
        <strain evidence="3">Duluth1</strain>
        <tissue evidence="3">Whole animal</tissue>
    </source>
</reference>
<dbReference type="PANTHER" id="PTHR22803">
    <property type="entry name" value="MANNOSE, PHOSPHOLIPASE, LECTIN RECEPTOR RELATED"/>
    <property type="match status" value="1"/>
</dbReference>
<evidence type="ECO:0000313" key="4">
    <source>
        <dbReference type="Proteomes" id="UP000828390"/>
    </source>
</evidence>
<dbReference type="Gene3D" id="3.10.100.10">
    <property type="entry name" value="Mannose-Binding Protein A, subunit A"/>
    <property type="match status" value="1"/>
</dbReference>
<evidence type="ECO:0000256" key="1">
    <source>
        <dbReference type="ARBA" id="ARBA00023157"/>
    </source>
</evidence>
<dbReference type="InterPro" id="IPR001304">
    <property type="entry name" value="C-type_lectin-like"/>
</dbReference>
<name>A0A9D4EPN4_DREPO</name>
<accession>A0A9D4EPN4</accession>
<keyword evidence="1" id="KW-1015">Disulfide bond</keyword>
<evidence type="ECO:0000313" key="3">
    <source>
        <dbReference type="EMBL" id="KAH3783970.1"/>
    </source>
</evidence>
<dbReference type="SMART" id="SM00034">
    <property type="entry name" value="CLECT"/>
    <property type="match status" value="1"/>
</dbReference>
<comment type="caution">
    <text evidence="3">The sequence shown here is derived from an EMBL/GenBank/DDBJ whole genome shotgun (WGS) entry which is preliminary data.</text>
</comment>
<dbReference type="SUPFAM" id="SSF56436">
    <property type="entry name" value="C-type lectin-like"/>
    <property type="match status" value="1"/>
</dbReference>
<organism evidence="3 4">
    <name type="scientific">Dreissena polymorpha</name>
    <name type="common">Zebra mussel</name>
    <name type="synonym">Mytilus polymorpha</name>
    <dbReference type="NCBI Taxonomy" id="45954"/>
    <lineage>
        <taxon>Eukaryota</taxon>
        <taxon>Metazoa</taxon>
        <taxon>Spiralia</taxon>
        <taxon>Lophotrochozoa</taxon>
        <taxon>Mollusca</taxon>
        <taxon>Bivalvia</taxon>
        <taxon>Autobranchia</taxon>
        <taxon>Heteroconchia</taxon>
        <taxon>Euheterodonta</taxon>
        <taxon>Imparidentia</taxon>
        <taxon>Neoheterodontei</taxon>
        <taxon>Myida</taxon>
        <taxon>Dreissenoidea</taxon>
        <taxon>Dreissenidae</taxon>
        <taxon>Dreissena</taxon>
    </lineage>
</organism>
<dbReference type="Proteomes" id="UP000828390">
    <property type="component" value="Unassembled WGS sequence"/>
</dbReference>
<dbReference type="InterPro" id="IPR018378">
    <property type="entry name" value="C-type_lectin_CS"/>
</dbReference>
<dbReference type="InterPro" id="IPR050111">
    <property type="entry name" value="C-type_lectin/snaclec_domain"/>
</dbReference>
<gene>
    <name evidence="3" type="ORF">DPMN_161920</name>
</gene>